<sequence>MHLCNNIFLPSSCSKNGSIVYKAQSQDEDALVHAAAQLHMVFVNKNANILEIKFNGSTIQYEALDILEFTSDRKRMSIVVKDCHNGRIILLSKGADESILPYACAGW</sequence>
<dbReference type="GO" id="GO:0045332">
    <property type="term" value="P:phospholipid translocation"/>
    <property type="evidence" value="ECO:0007669"/>
    <property type="project" value="TreeGrafter"/>
</dbReference>
<dbReference type="Pfam" id="PF13246">
    <property type="entry name" value="Cation_ATPase"/>
    <property type="match status" value="1"/>
</dbReference>
<evidence type="ECO:0000313" key="2">
    <source>
        <dbReference type="Proteomes" id="UP001457282"/>
    </source>
</evidence>
<name>A0AAW1WZ17_RUBAR</name>
<comment type="caution">
    <text evidence="1">The sequence shown here is derived from an EMBL/GenBank/DDBJ whole genome shotgun (WGS) entry which is preliminary data.</text>
</comment>
<reference evidence="1 2" key="1">
    <citation type="journal article" date="2023" name="G3 (Bethesda)">
        <title>A chromosome-length genome assembly and annotation of blackberry (Rubus argutus, cv. 'Hillquist').</title>
        <authorList>
            <person name="Bruna T."/>
            <person name="Aryal R."/>
            <person name="Dudchenko O."/>
            <person name="Sargent D.J."/>
            <person name="Mead D."/>
            <person name="Buti M."/>
            <person name="Cavallini A."/>
            <person name="Hytonen T."/>
            <person name="Andres J."/>
            <person name="Pham M."/>
            <person name="Weisz D."/>
            <person name="Mascagni F."/>
            <person name="Usai G."/>
            <person name="Natali L."/>
            <person name="Bassil N."/>
            <person name="Fernandez G.E."/>
            <person name="Lomsadze A."/>
            <person name="Armour M."/>
            <person name="Olukolu B."/>
            <person name="Poorten T."/>
            <person name="Britton C."/>
            <person name="Davik J."/>
            <person name="Ashrafi H."/>
            <person name="Aiden E.L."/>
            <person name="Borodovsky M."/>
            <person name="Worthington M."/>
        </authorList>
    </citation>
    <scope>NUCLEOTIDE SEQUENCE [LARGE SCALE GENOMIC DNA]</scope>
    <source>
        <strain evidence="1">PI 553951</strain>
    </source>
</reference>
<dbReference type="GO" id="GO:0140326">
    <property type="term" value="F:ATPase-coupled intramembrane lipid transporter activity"/>
    <property type="evidence" value="ECO:0007669"/>
    <property type="project" value="TreeGrafter"/>
</dbReference>
<dbReference type="InterPro" id="IPR023299">
    <property type="entry name" value="ATPase_P-typ_cyto_dom_N"/>
</dbReference>
<keyword evidence="2" id="KW-1185">Reference proteome</keyword>
<dbReference type="EMBL" id="JBEDUW010000005">
    <property type="protein sequence ID" value="KAK9929419.1"/>
    <property type="molecule type" value="Genomic_DNA"/>
</dbReference>
<dbReference type="GO" id="GO:0005886">
    <property type="term" value="C:plasma membrane"/>
    <property type="evidence" value="ECO:0007669"/>
    <property type="project" value="TreeGrafter"/>
</dbReference>
<dbReference type="PANTHER" id="PTHR24092">
    <property type="entry name" value="PROBABLE PHOSPHOLIPID-TRANSPORTING ATPASE"/>
    <property type="match status" value="1"/>
</dbReference>
<dbReference type="AlphaFoldDB" id="A0AAW1WZ17"/>
<evidence type="ECO:0000313" key="1">
    <source>
        <dbReference type="EMBL" id="KAK9929419.1"/>
    </source>
</evidence>
<proteinExistence type="predicted"/>
<gene>
    <name evidence="1" type="ORF">M0R45_026520</name>
</gene>
<accession>A0AAW1WZ17</accession>
<dbReference type="SUPFAM" id="SSF81660">
    <property type="entry name" value="Metal cation-transporting ATPase, ATP-binding domain N"/>
    <property type="match status" value="1"/>
</dbReference>
<dbReference type="GO" id="GO:0000166">
    <property type="term" value="F:nucleotide binding"/>
    <property type="evidence" value="ECO:0007669"/>
    <property type="project" value="InterPro"/>
</dbReference>
<dbReference type="Proteomes" id="UP001457282">
    <property type="component" value="Unassembled WGS sequence"/>
</dbReference>
<dbReference type="Gene3D" id="3.40.1110.10">
    <property type="entry name" value="Calcium-transporting ATPase, cytoplasmic domain N"/>
    <property type="match status" value="1"/>
</dbReference>
<dbReference type="PANTHER" id="PTHR24092:SF19">
    <property type="entry name" value="PHOSPHOLIPID-TRANSPORTING ATPASE"/>
    <property type="match status" value="1"/>
</dbReference>
<protein>
    <submittedName>
        <fullName evidence="1">Uncharacterized protein</fullName>
    </submittedName>
</protein>
<organism evidence="1 2">
    <name type="scientific">Rubus argutus</name>
    <name type="common">Southern blackberry</name>
    <dbReference type="NCBI Taxonomy" id="59490"/>
    <lineage>
        <taxon>Eukaryota</taxon>
        <taxon>Viridiplantae</taxon>
        <taxon>Streptophyta</taxon>
        <taxon>Embryophyta</taxon>
        <taxon>Tracheophyta</taxon>
        <taxon>Spermatophyta</taxon>
        <taxon>Magnoliopsida</taxon>
        <taxon>eudicotyledons</taxon>
        <taxon>Gunneridae</taxon>
        <taxon>Pentapetalae</taxon>
        <taxon>rosids</taxon>
        <taxon>fabids</taxon>
        <taxon>Rosales</taxon>
        <taxon>Rosaceae</taxon>
        <taxon>Rosoideae</taxon>
        <taxon>Rosoideae incertae sedis</taxon>
        <taxon>Rubus</taxon>
    </lineage>
</organism>